<dbReference type="GO" id="GO:0005737">
    <property type="term" value="C:cytoplasm"/>
    <property type="evidence" value="ECO:0007669"/>
    <property type="project" value="UniProtKB-ARBA"/>
</dbReference>
<dbReference type="SMART" id="SM00369">
    <property type="entry name" value="LRR_TYP"/>
    <property type="match status" value="9"/>
</dbReference>
<dbReference type="Gene3D" id="3.40.50.300">
    <property type="entry name" value="P-loop containing nucleotide triphosphate hydrolases"/>
    <property type="match status" value="1"/>
</dbReference>
<dbReference type="InterPro" id="IPR017441">
    <property type="entry name" value="Protein_kinase_ATP_BS"/>
</dbReference>
<dbReference type="InterPro" id="IPR032675">
    <property type="entry name" value="LRR_dom_sf"/>
</dbReference>
<dbReference type="PROSITE" id="PS51450">
    <property type="entry name" value="LRR"/>
    <property type="match status" value="6"/>
</dbReference>
<dbReference type="GO" id="GO:0004672">
    <property type="term" value="F:protein kinase activity"/>
    <property type="evidence" value="ECO:0007669"/>
    <property type="project" value="InterPro"/>
</dbReference>
<keyword evidence="2" id="KW-0433">Leucine-rich repeat</keyword>
<keyword evidence="3" id="KW-0677">Repeat</keyword>
<keyword evidence="6 7" id="KW-0040">ANK repeat</keyword>
<dbReference type="PANTHER" id="PTHR24198:SF169">
    <property type="entry name" value="NON-SPECIFIC SERINE_THREONINE PROTEIN KINASE"/>
    <property type="match status" value="1"/>
</dbReference>
<evidence type="ECO:0000256" key="8">
    <source>
        <dbReference type="PROSITE-ProRule" id="PRU10141"/>
    </source>
</evidence>
<feature type="binding site" evidence="8">
    <location>
        <position position="1748"/>
    </location>
    <ligand>
        <name>ATP</name>
        <dbReference type="ChEBI" id="CHEBI:30616"/>
    </ligand>
</feature>
<dbReference type="Gene3D" id="3.80.10.10">
    <property type="entry name" value="Ribonuclease Inhibitor"/>
    <property type="match status" value="3"/>
</dbReference>
<evidence type="ECO:0000256" key="2">
    <source>
        <dbReference type="ARBA" id="ARBA00022614"/>
    </source>
</evidence>
<dbReference type="InterPro" id="IPR020859">
    <property type="entry name" value="ROC"/>
</dbReference>
<dbReference type="Gene3D" id="3.30.70.1390">
    <property type="entry name" value="ROC domain from the Parkinson's disease-associated leucine-rich repeat kinase 2"/>
    <property type="match status" value="1"/>
</dbReference>
<feature type="repeat" description="ANK" evidence="7">
    <location>
        <begin position="271"/>
        <end position="293"/>
    </location>
</feature>
<feature type="region of interest" description="Disordered" evidence="9">
    <location>
        <begin position="1412"/>
        <end position="1433"/>
    </location>
</feature>
<evidence type="ECO:0000256" key="4">
    <source>
        <dbReference type="ARBA" id="ARBA00022741"/>
    </source>
</evidence>
<feature type="region of interest" description="Disordered" evidence="9">
    <location>
        <begin position="756"/>
        <end position="794"/>
    </location>
</feature>
<dbReference type="PROSITE" id="PS50297">
    <property type="entry name" value="ANK_REP_REGION"/>
    <property type="match status" value="5"/>
</dbReference>
<feature type="repeat" description="ANK" evidence="7">
    <location>
        <begin position="217"/>
        <end position="239"/>
    </location>
</feature>
<dbReference type="InterPro" id="IPR002110">
    <property type="entry name" value="Ankyrin_rpt"/>
</dbReference>
<feature type="domain" description="Roc" evidence="11">
    <location>
        <begin position="948"/>
        <end position="1173"/>
    </location>
</feature>
<dbReference type="PROSITE" id="PS00108">
    <property type="entry name" value="PROTEIN_KINASE_ST"/>
    <property type="match status" value="1"/>
</dbReference>
<evidence type="ECO:0000256" key="1">
    <source>
        <dbReference type="ARBA" id="ARBA00001946"/>
    </source>
</evidence>
<dbReference type="InterPro" id="IPR011009">
    <property type="entry name" value="Kinase-like_dom_sf"/>
</dbReference>
<feature type="compositionally biased region" description="Polar residues" evidence="9">
    <location>
        <begin position="760"/>
        <end position="773"/>
    </location>
</feature>
<evidence type="ECO:0000256" key="6">
    <source>
        <dbReference type="ARBA" id="ARBA00023043"/>
    </source>
</evidence>
<feature type="domain" description="Protein kinase" evidence="10">
    <location>
        <begin position="1716"/>
        <end position="2015"/>
    </location>
</feature>
<evidence type="ECO:0000259" key="11">
    <source>
        <dbReference type="PROSITE" id="PS51424"/>
    </source>
</evidence>
<dbReference type="Pfam" id="PF08477">
    <property type="entry name" value="Roc"/>
    <property type="match status" value="1"/>
</dbReference>
<evidence type="ECO:0000256" key="5">
    <source>
        <dbReference type="ARBA" id="ARBA00022840"/>
    </source>
</evidence>
<keyword evidence="12" id="KW-1185">Reference proteome</keyword>
<feature type="compositionally biased region" description="Polar residues" evidence="9">
    <location>
        <begin position="1418"/>
        <end position="1428"/>
    </location>
</feature>
<dbReference type="SMART" id="SM00220">
    <property type="entry name" value="S_TKc"/>
    <property type="match status" value="1"/>
</dbReference>
<dbReference type="SUPFAM" id="SSF56112">
    <property type="entry name" value="Protein kinase-like (PK-like)"/>
    <property type="match status" value="1"/>
</dbReference>
<feature type="repeat" description="ANK" evidence="7">
    <location>
        <begin position="370"/>
        <end position="395"/>
    </location>
</feature>
<dbReference type="Pfam" id="PF12796">
    <property type="entry name" value="Ank_2"/>
    <property type="match status" value="3"/>
</dbReference>
<sequence length="2459" mass="276873">MGTNVEDSAELVFQAVLYNNGELLKELLQATPELVNCKDASGRMPLHLAAERGYTACAKILIDAGGDVNADLFACDADGHTALQSAQIRGFNDTAELLMVSIEQLESRCNQKRAKLYAACIDGDIQSVNEILASIPVQRRLTILNGDHPEEKSALYISCEHGRTEIIHALLNVPGHTIIYSPSGDNILHAAVSSQVAETVQIVIERFPFLMDAQNNEGSLSLHWACRCGNVEVVRILLESDYPENELKIFENGHGHKLYKFVCDLNSTDNEGRTPLFLAVADSHVDLVRYLISFQLELFDSSGSISSAHCPFIPDTYSNNGRTPLMVSCANGNEEIVRLLLEHKADPNLPIALTDVEISNLKPNEEARCTGSGALYEACRTGNLTLVRLLLNHGALDYDNKALTVAAATGSPELISTFLSQLCYPDSEYRVNKQPFDKTAAGLLNNTNLLANIYPSTACQINWHNANLETVAIEWFTSAVLKYNTRLKNSRATLFAITRLDLSSNRLKAFPSVIFQMPSLRILDLGQNFISSFDIPTAEFVMPSLENLSIESNYISLLPEQLFSRSFSSLKILNVSRNRIKSLPKNLWLAPVLKDLNLSHNEIIEITTSLSEHRRKGGRQNRPAKLENSAVSNGRRIIQRRNHVDDQEILRINVWQKKIQLSNIDDTEEADTTAYVATSFSNALRTLNLSGNKLTKIPSCFSCCCPRLTRLDLSMNEIVQIGPIEFLPSSLRHLNLANNRISKCFIRPDSRHLLCEAPNPDSQSNANSSFSVNRHSRSRSKSVARNQRSLSVIKTNEENDQPFELCPHRSHARFEALKTLNLSHNQLSNLELFVPFDMRNDLNRMNFKELSHQMKSYLVFPALTNLDVSHNHLRTLPQAISLMGQLAVLNISHNRDLDSLPPELGLLTKLWNISLKDCPLKEPLNSIVNSESYKTLDLVSYLRNKLDNSKHYPRMKLMLLGGQGVGKTSLLHQLRNEGSVSRKSLQSESWSRRMGHSPSRSASSKNAPLVAINAVDVAEWHYKPKSSSKAESDQIGEIIFRTWDFDGRQKENSSVYQYFLTRRSLYIVVWKVTDGEIALNEIHQWLLGIQARAPNSTVIIVGTHYDFIESNAQRFPPEYMDELDRLIRERFVSIPDAEKKGLPRVVASVYVSSKTKHNIRPFCSLLYHTACEVRTFGRKQKLLAKTVPASYVAFEKVVVNLTDELRAKQAEPVLKLNDFWALTNNRMAEEYGRPFRDTFEFRQACDFLHENGILLHYDDNVLSDYCFLDPPWFCAALAATISGQKSIGTIYDAGLTTVSEISSVLRSFLKHVLVDSSSQRPLLKSCILPILSKFELALPCLVNTLLVPSRISDEYLLRADYPGAKLKARTKFNKWSLRSSNPTVTQSPSKQIPKPTTVHQKLIRVLPYQSSIEDKPTRNTPPTSPNKSPQHKPKIMANFQTLNVIRRLYVMQYIPLGFWPRLLARLLDDDKFGETLSKLFLVKQQRSEQEQEEIGFLGEILNKENGGGFEWLLWQTGAEVCAFDTFIFSLKQFLPLACVRDVNYSTAELHKKNDDGQWRQLKLNGEFLVELLIPSLLIDVEVNGVTYELEVDKKVATRALAVVVNIIDDLLEDWFPAIGTRFMHTSEGFLLVDRLVACPKCATNCLKSEDTRSISKGKNGPERLHLFSIEDCIFHSRSPDSPLKCPQHEKIQIEEIAPDVTFVDLPNQFIITADNMKRGKLVGRGAFGFVFLGFMKHKNEAYAEVALKVLEPVEQENDVRSSAQAAFEAFRLKWKNDAFENGARAYCIARQELNMLTDIQHPHATCLLGFCPQPITLAVELAPLGALDQILAKYRRSNVRLTLKVVQHTSIQIAKALEYLHTNRIIYRDLKSENVLVWRFPPPHSMTVEVHVKLGDYGISRHGYPSGVCKGYGGTEGFMAPEVIRYNGEREYTEKVDSFSYGMFLYELVSLKQPYDRQEQMKDFILEGGRPFLTDKELLFPSNVLDLIVTCWAESAEERPSSSQLIEITSAPEFIHLLDVALLNTEVHPEISVIGMQEPELEMDSSDPGINYQCLLPRSDNAVELFSFNQFGWIDSKIIRPVKHTKKITALHFIEENIWIGDEGGNIRMVCAATLSDLFIFSVSSLHPSLKIADPTIIDLGSVVGRQIATVVLRFSLVLCSYSGPERPQFLMCIELTEAIHVLTIVHSADDWQIWTGHDQSRLFIHHITSKNRLLYSNSVTHTGEQATVSHVVSNSTGVWSSLEESGKVFLWEKNAVLKKTLNCQKLLPMSESLSSMNVESIKGGHVTAMALTEGFGQQQLVVGTSAGVLVIVQAKEMIPLAVFRPFASEIERILCYPSFIPASLLQRELSQQSISSLTTQQSTEIETLSMKNSSSASPIGVNDIYDAVNRVKEKFSNMIVGQKTPQNMNPRLKEDYFVTIGTEYRSLLERFSQTSVEAEEPIRNRRCAIVWRTDDWIK</sequence>
<dbReference type="PROSITE" id="PS50088">
    <property type="entry name" value="ANK_REPEAT"/>
    <property type="match status" value="5"/>
</dbReference>
<name>A0A914C3Q7_9BILA</name>
<keyword evidence="5 8" id="KW-0067">ATP-binding</keyword>
<dbReference type="SUPFAM" id="SSF52540">
    <property type="entry name" value="P-loop containing nucleoside triphosphate hydrolases"/>
    <property type="match status" value="1"/>
</dbReference>
<keyword evidence="4 8" id="KW-0547">Nucleotide-binding</keyword>
<dbReference type="InterPro" id="IPR000719">
    <property type="entry name" value="Prot_kinase_dom"/>
</dbReference>
<dbReference type="PROSITE" id="PS51424">
    <property type="entry name" value="ROC"/>
    <property type="match status" value="1"/>
</dbReference>
<dbReference type="SUPFAM" id="SSF48403">
    <property type="entry name" value="Ankyrin repeat"/>
    <property type="match status" value="2"/>
</dbReference>
<dbReference type="Pfam" id="PF13855">
    <property type="entry name" value="LRR_8"/>
    <property type="match status" value="2"/>
</dbReference>
<dbReference type="GO" id="GO:0005525">
    <property type="term" value="F:GTP binding"/>
    <property type="evidence" value="ECO:0007669"/>
    <property type="project" value="UniProtKB-KW"/>
</dbReference>
<dbReference type="InterPro" id="IPR003591">
    <property type="entry name" value="Leu-rich_rpt_typical-subtyp"/>
</dbReference>
<dbReference type="Pfam" id="PF00069">
    <property type="entry name" value="Pkinase"/>
    <property type="match status" value="1"/>
</dbReference>
<dbReference type="Gene3D" id="1.10.510.10">
    <property type="entry name" value="Transferase(Phosphotransferase) domain 1"/>
    <property type="match status" value="1"/>
</dbReference>
<protein>
    <submittedName>
        <fullName evidence="13">Non-specific serine/threonine protein kinase</fullName>
    </submittedName>
</protein>
<comment type="cofactor">
    <cofactor evidence="1">
        <name>Mg(2+)</name>
        <dbReference type="ChEBI" id="CHEBI:18420"/>
    </cofactor>
</comment>
<dbReference type="GO" id="GO:0005524">
    <property type="term" value="F:ATP binding"/>
    <property type="evidence" value="ECO:0007669"/>
    <property type="project" value="UniProtKB-UniRule"/>
</dbReference>
<evidence type="ECO:0000256" key="7">
    <source>
        <dbReference type="PROSITE-ProRule" id="PRU00023"/>
    </source>
</evidence>
<dbReference type="PANTHER" id="PTHR24198">
    <property type="entry name" value="ANKYRIN REPEAT AND PROTEIN KINASE DOMAIN-CONTAINING PROTEIN"/>
    <property type="match status" value="1"/>
</dbReference>
<evidence type="ECO:0000256" key="3">
    <source>
        <dbReference type="ARBA" id="ARBA00022737"/>
    </source>
</evidence>
<evidence type="ECO:0000259" key="10">
    <source>
        <dbReference type="PROSITE" id="PS50011"/>
    </source>
</evidence>
<dbReference type="SUPFAM" id="SSF50978">
    <property type="entry name" value="WD40 repeat-like"/>
    <property type="match status" value="1"/>
</dbReference>
<dbReference type="InterPro" id="IPR001611">
    <property type="entry name" value="Leu-rich_rpt"/>
</dbReference>
<dbReference type="InterPro" id="IPR027417">
    <property type="entry name" value="P-loop_NTPase"/>
</dbReference>
<dbReference type="SMART" id="SM00248">
    <property type="entry name" value="ANK"/>
    <property type="match status" value="8"/>
</dbReference>
<evidence type="ECO:0000256" key="9">
    <source>
        <dbReference type="SAM" id="MobiDB-lite"/>
    </source>
</evidence>
<dbReference type="Gene3D" id="1.25.40.20">
    <property type="entry name" value="Ankyrin repeat-containing domain"/>
    <property type="match status" value="3"/>
</dbReference>
<organism evidence="12 13">
    <name type="scientific">Acrobeloides nanus</name>
    <dbReference type="NCBI Taxonomy" id="290746"/>
    <lineage>
        <taxon>Eukaryota</taxon>
        <taxon>Metazoa</taxon>
        <taxon>Ecdysozoa</taxon>
        <taxon>Nematoda</taxon>
        <taxon>Chromadorea</taxon>
        <taxon>Rhabditida</taxon>
        <taxon>Tylenchina</taxon>
        <taxon>Cephalobomorpha</taxon>
        <taxon>Cephaloboidea</taxon>
        <taxon>Cephalobidae</taxon>
        <taxon>Acrobeloides</taxon>
    </lineage>
</organism>
<dbReference type="SMART" id="SM00364">
    <property type="entry name" value="LRR_BAC"/>
    <property type="match status" value="7"/>
</dbReference>
<dbReference type="PROSITE" id="PS00107">
    <property type="entry name" value="PROTEIN_KINASE_ATP"/>
    <property type="match status" value="1"/>
</dbReference>
<dbReference type="SUPFAM" id="SSF52058">
    <property type="entry name" value="L domain-like"/>
    <property type="match status" value="1"/>
</dbReference>
<dbReference type="Proteomes" id="UP000887540">
    <property type="component" value="Unplaced"/>
</dbReference>
<feature type="region of interest" description="Disordered" evidence="9">
    <location>
        <begin position="976"/>
        <end position="1006"/>
    </location>
</feature>
<dbReference type="WBParaSite" id="ACRNAN_Path_1612.g6269.t2">
    <property type="protein sequence ID" value="ACRNAN_Path_1612.g6269.t2"/>
    <property type="gene ID" value="ACRNAN_Path_1612.g6269"/>
</dbReference>
<dbReference type="GO" id="GO:0009966">
    <property type="term" value="P:regulation of signal transduction"/>
    <property type="evidence" value="ECO:0007669"/>
    <property type="project" value="UniProtKB-ARBA"/>
</dbReference>
<reference evidence="13" key="1">
    <citation type="submission" date="2022-11" db="UniProtKB">
        <authorList>
            <consortium name="WormBaseParasite"/>
        </authorList>
    </citation>
    <scope>IDENTIFICATION</scope>
</reference>
<feature type="compositionally biased region" description="Polar residues" evidence="9">
    <location>
        <begin position="783"/>
        <end position="794"/>
    </location>
</feature>
<dbReference type="FunFam" id="1.10.510.10:FF:001242">
    <property type="entry name" value="Leucine-rich repeat serine/threonine-protein kinase 1"/>
    <property type="match status" value="1"/>
</dbReference>
<evidence type="ECO:0000313" key="12">
    <source>
        <dbReference type="Proteomes" id="UP000887540"/>
    </source>
</evidence>
<evidence type="ECO:0000313" key="13">
    <source>
        <dbReference type="WBParaSite" id="ACRNAN_Path_1612.g6269.t2"/>
    </source>
</evidence>
<accession>A0A914C3Q7</accession>
<dbReference type="InterPro" id="IPR036770">
    <property type="entry name" value="Ankyrin_rpt-contain_sf"/>
</dbReference>
<dbReference type="InterPro" id="IPR008271">
    <property type="entry name" value="Ser/Thr_kinase_AS"/>
</dbReference>
<feature type="repeat" description="ANK" evidence="7">
    <location>
        <begin position="41"/>
        <end position="70"/>
    </location>
</feature>
<feature type="compositionally biased region" description="Polar residues" evidence="9">
    <location>
        <begin position="976"/>
        <end position="989"/>
    </location>
</feature>
<dbReference type="InterPro" id="IPR036322">
    <property type="entry name" value="WD40_repeat_dom_sf"/>
</dbReference>
<dbReference type="PROSITE" id="PS50011">
    <property type="entry name" value="PROTEIN_KINASE_DOM"/>
    <property type="match status" value="1"/>
</dbReference>
<proteinExistence type="predicted"/>
<feature type="repeat" description="ANK" evidence="7">
    <location>
        <begin position="320"/>
        <end position="352"/>
    </location>
</feature>